<feature type="compositionally biased region" description="Basic and acidic residues" evidence="1">
    <location>
        <begin position="210"/>
        <end position="225"/>
    </location>
</feature>
<name>A0A951U470_9CYAN</name>
<reference evidence="3" key="2">
    <citation type="journal article" date="2022" name="Microbiol. Resour. Announc.">
        <title>Metagenome Sequencing to Explore Phylogenomics of Terrestrial Cyanobacteria.</title>
        <authorList>
            <person name="Ward R.D."/>
            <person name="Stajich J.E."/>
            <person name="Johansen J.R."/>
            <person name="Huntemann M."/>
            <person name="Clum A."/>
            <person name="Foster B."/>
            <person name="Foster B."/>
            <person name="Roux S."/>
            <person name="Palaniappan K."/>
            <person name="Varghese N."/>
            <person name="Mukherjee S."/>
            <person name="Reddy T.B.K."/>
            <person name="Daum C."/>
            <person name="Copeland A."/>
            <person name="Chen I.A."/>
            <person name="Ivanova N.N."/>
            <person name="Kyrpides N.C."/>
            <person name="Shapiro N."/>
            <person name="Eloe-Fadrosh E.A."/>
            <person name="Pietrasiak N."/>
        </authorList>
    </citation>
    <scope>NUCLEOTIDE SEQUENCE</scope>
    <source>
        <strain evidence="3">GSE-TBD4-15B</strain>
    </source>
</reference>
<keyword evidence="2" id="KW-1133">Transmembrane helix</keyword>
<evidence type="ECO:0000256" key="1">
    <source>
        <dbReference type="SAM" id="MobiDB-lite"/>
    </source>
</evidence>
<feature type="transmembrane region" description="Helical" evidence="2">
    <location>
        <begin position="41"/>
        <end position="61"/>
    </location>
</feature>
<protein>
    <submittedName>
        <fullName evidence="3">LapA family protein</fullName>
    </submittedName>
</protein>
<feature type="compositionally biased region" description="Basic and acidic residues" evidence="1">
    <location>
        <begin position="134"/>
        <end position="160"/>
    </location>
</feature>
<comment type="caution">
    <text evidence="3">The sequence shown here is derived from an EMBL/GenBank/DDBJ whole genome shotgun (WGS) entry which is preliminary data.</text>
</comment>
<feature type="compositionally biased region" description="Basic and acidic residues" evidence="1">
    <location>
        <begin position="182"/>
        <end position="194"/>
    </location>
</feature>
<reference evidence="3" key="1">
    <citation type="submission" date="2021-05" db="EMBL/GenBank/DDBJ databases">
        <authorList>
            <person name="Pietrasiak N."/>
            <person name="Ward R."/>
            <person name="Stajich J.E."/>
            <person name="Kurbessoian T."/>
        </authorList>
    </citation>
    <scope>NUCLEOTIDE SEQUENCE</scope>
    <source>
        <strain evidence="3">GSE-TBD4-15B</strain>
    </source>
</reference>
<proteinExistence type="predicted"/>
<feature type="compositionally biased region" description="Low complexity" evidence="1">
    <location>
        <begin position="88"/>
        <end position="105"/>
    </location>
</feature>
<dbReference type="Proteomes" id="UP000707356">
    <property type="component" value="Unassembled WGS sequence"/>
</dbReference>
<dbReference type="EMBL" id="JAHHHV010000042">
    <property type="protein sequence ID" value="MBW4465419.1"/>
    <property type="molecule type" value="Genomic_DNA"/>
</dbReference>
<gene>
    <name evidence="3" type="ORF">KME07_08260</name>
</gene>
<evidence type="ECO:0000256" key="2">
    <source>
        <dbReference type="SAM" id="Phobius"/>
    </source>
</evidence>
<keyword evidence="2" id="KW-0472">Membrane</keyword>
<feature type="compositionally biased region" description="Low complexity" evidence="1">
    <location>
        <begin position="120"/>
        <end position="133"/>
    </location>
</feature>
<keyword evidence="2" id="KW-0812">Transmembrane</keyword>
<dbReference type="AlphaFoldDB" id="A0A951U470"/>
<feature type="compositionally biased region" description="Polar residues" evidence="1">
    <location>
        <begin position="164"/>
        <end position="181"/>
    </location>
</feature>
<evidence type="ECO:0000313" key="4">
    <source>
        <dbReference type="Proteomes" id="UP000707356"/>
    </source>
</evidence>
<evidence type="ECO:0000313" key="3">
    <source>
        <dbReference type="EMBL" id="MBW4465419.1"/>
    </source>
</evidence>
<feature type="region of interest" description="Disordered" evidence="1">
    <location>
        <begin position="72"/>
        <end position="238"/>
    </location>
</feature>
<organism evidence="3 4">
    <name type="scientific">Pegethrix bostrychoides GSE-TBD4-15B</name>
    <dbReference type="NCBI Taxonomy" id="2839662"/>
    <lineage>
        <taxon>Bacteria</taxon>
        <taxon>Bacillati</taxon>
        <taxon>Cyanobacteriota</taxon>
        <taxon>Cyanophyceae</taxon>
        <taxon>Oculatellales</taxon>
        <taxon>Oculatellaceae</taxon>
        <taxon>Pegethrix</taxon>
    </lineage>
</organism>
<sequence length="238" mass="25479">MVNLILLLLIAGGFVAFALQNLAPVSLVVLGVKTLALPLSVWVLSFLAAGALTTLILSGFFSMSKNAAVRKSAQRETKTPSPWTGAQGSKPKSAATASGKSASGAQDGWERSKDWDDWAEPQSGSAAGSAASRSPDRSPDRSPVRDDIRDRRPDAGRPDAGRPNSRQTPLEQTGFSRSSNPEPRKPKEVYDAEYRVLIPPYSSTPPAPEPKPEPKDPVKPSDKTPPRNPASPDDEDWV</sequence>
<accession>A0A951U470</accession>